<feature type="compositionally biased region" description="Basic and acidic residues" evidence="6">
    <location>
        <begin position="14"/>
        <end position="24"/>
    </location>
</feature>
<evidence type="ECO:0000256" key="6">
    <source>
        <dbReference type="SAM" id="MobiDB-lite"/>
    </source>
</evidence>
<dbReference type="GO" id="GO:0000978">
    <property type="term" value="F:RNA polymerase II cis-regulatory region sequence-specific DNA binding"/>
    <property type="evidence" value="ECO:0007669"/>
    <property type="project" value="TreeGrafter"/>
</dbReference>
<evidence type="ECO:0000256" key="5">
    <source>
        <dbReference type="ARBA" id="ARBA00023242"/>
    </source>
</evidence>
<feature type="compositionally biased region" description="Polar residues" evidence="6">
    <location>
        <begin position="1"/>
        <end position="10"/>
    </location>
</feature>
<evidence type="ECO:0000259" key="7">
    <source>
        <dbReference type="PROSITE" id="PS50888"/>
    </source>
</evidence>
<dbReference type="PROSITE" id="PS50888">
    <property type="entry name" value="BHLH"/>
    <property type="match status" value="1"/>
</dbReference>
<feature type="domain" description="BHLH" evidence="7">
    <location>
        <begin position="36"/>
        <end position="86"/>
    </location>
</feature>
<dbReference type="PANTHER" id="PTHR15741">
    <property type="entry name" value="BASIC HELIX-LOOP-HELIX ZIP TRANSCRIPTION FACTOR"/>
    <property type="match status" value="1"/>
</dbReference>
<dbReference type="OrthoDB" id="10029128at2759"/>
<organism evidence="8 9">
    <name type="scientific">Trichuris trichiura</name>
    <name type="common">Whipworm</name>
    <name type="synonym">Trichocephalus trichiurus</name>
    <dbReference type="NCBI Taxonomy" id="36087"/>
    <lineage>
        <taxon>Eukaryota</taxon>
        <taxon>Metazoa</taxon>
        <taxon>Ecdysozoa</taxon>
        <taxon>Nematoda</taxon>
        <taxon>Enoplea</taxon>
        <taxon>Dorylaimia</taxon>
        <taxon>Trichinellida</taxon>
        <taxon>Trichuridae</taxon>
        <taxon>Trichuris</taxon>
    </lineage>
</organism>
<dbReference type="Pfam" id="PF00010">
    <property type="entry name" value="HLH"/>
    <property type="match status" value="1"/>
</dbReference>
<dbReference type="PANTHER" id="PTHR15741:SF27">
    <property type="entry name" value="TRANSCRIPTION FACTOR AP-4"/>
    <property type="match status" value="1"/>
</dbReference>
<keyword evidence="4" id="KW-0804">Transcription</keyword>
<dbReference type="GO" id="GO:0005634">
    <property type="term" value="C:nucleus"/>
    <property type="evidence" value="ECO:0007669"/>
    <property type="project" value="UniProtKB-SubCell"/>
</dbReference>
<evidence type="ECO:0000256" key="1">
    <source>
        <dbReference type="ARBA" id="ARBA00004123"/>
    </source>
</evidence>
<proteinExistence type="predicted"/>
<dbReference type="GO" id="GO:0000981">
    <property type="term" value="F:DNA-binding transcription factor activity, RNA polymerase II-specific"/>
    <property type="evidence" value="ECO:0007669"/>
    <property type="project" value="TreeGrafter"/>
</dbReference>
<dbReference type="AlphaFoldDB" id="A0A077Z9G7"/>
<dbReference type="Gene3D" id="4.10.280.10">
    <property type="entry name" value="Helix-loop-helix DNA-binding domain"/>
    <property type="match status" value="1"/>
</dbReference>
<keyword evidence="9" id="KW-1185">Reference proteome</keyword>
<feature type="region of interest" description="Disordered" evidence="6">
    <location>
        <begin position="1"/>
        <end position="30"/>
    </location>
</feature>
<keyword evidence="2" id="KW-0805">Transcription regulation</keyword>
<dbReference type="InterPro" id="IPR011598">
    <property type="entry name" value="bHLH_dom"/>
</dbReference>
<dbReference type="InterPro" id="IPR052207">
    <property type="entry name" value="Max-like/E-box_TFs"/>
</dbReference>
<evidence type="ECO:0000313" key="8">
    <source>
        <dbReference type="EMBL" id="CDW55325.1"/>
    </source>
</evidence>
<reference evidence="8" key="2">
    <citation type="submission" date="2014-03" db="EMBL/GenBank/DDBJ databases">
        <title>The whipworm genome and dual-species transcriptomics of an intimate host-pathogen interaction.</title>
        <authorList>
            <person name="Foth B.J."/>
            <person name="Tsai I.J."/>
            <person name="Reid A.J."/>
            <person name="Bancroft A.J."/>
            <person name="Nichol S."/>
            <person name="Tracey A."/>
            <person name="Holroyd N."/>
            <person name="Cotton J.A."/>
            <person name="Stanley E.J."/>
            <person name="Zarowiecki M."/>
            <person name="Liu J.Z."/>
            <person name="Huckvale T."/>
            <person name="Cooper P.J."/>
            <person name="Grencis R.K."/>
            <person name="Berriman M."/>
        </authorList>
    </citation>
    <scope>NUCLEOTIDE SEQUENCE [LARGE SCALE GENOMIC DNA]</scope>
</reference>
<evidence type="ECO:0000256" key="4">
    <source>
        <dbReference type="ARBA" id="ARBA00023163"/>
    </source>
</evidence>
<evidence type="ECO:0000313" key="9">
    <source>
        <dbReference type="Proteomes" id="UP000030665"/>
    </source>
</evidence>
<dbReference type="InterPro" id="IPR036638">
    <property type="entry name" value="HLH_DNA-bd_sf"/>
</dbReference>
<protein>
    <submittedName>
        <fullName evidence="8">HLH domain containing protein</fullName>
    </submittedName>
</protein>
<comment type="subcellular location">
    <subcellularLocation>
        <location evidence="1">Nucleus</location>
    </subcellularLocation>
</comment>
<dbReference type="STRING" id="36087.A0A077Z9G7"/>
<gene>
    <name evidence="8" type="ORF">TTRE_0000359701</name>
</gene>
<reference evidence="8" key="1">
    <citation type="submission" date="2014-01" db="EMBL/GenBank/DDBJ databases">
        <authorList>
            <person name="Aslett M."/>
        </authorList>
    </citation>
    <scope>NUCLEOTIDE SEQUENCE</scope>
</reference>
<accession>A0A077Z9G7</accession>
<dbReference type="Proteomes" id="UP000030665">
    <property type="component" value="Unassembled WGS sequence"/>
</dbReference>
<dbReference type="EMBL" id="HG805947">
    <property type="protein sequence ID" value="CDW55325.1"/>
    <property type="molecule type" value="Genomic_DNA"/>
</dbReference>
<evidence type="ECO:0000256" key="3">
    <source>
        <dbReference type="ARBA" id="ARBA00023125"/>
    </source>
</evidence>
<sequence>MNGKSASTAIEKTAAADDRSRDTDVTSLQVDQEKRLRREIANSNERRRMQSINAGFQTLRSLLPKKGEKMSKVSMPFSCCVMVVQGQPLSSAIVSAWRSANWSNSSPTTVPINRHLWGDHRKYFLFPKLLSSQSSSLSSLAACLVWGDQSSTSIDRCQ</sequence>
<keyword evidence="3" id="KW-0238">DNA-binding</keyword>
<keyword evidence="5" id="KW-0539">Nucleus</keyword>
<evidence type="ECO:0000256" key="2">
    <source>
        <dbReference type="ARBA" id="ARBA00023015"/>
    </source>
</evidence>
<dbReference type="GO" id="GO:0046983">
    <property type="term" value="F:protein dimerization activity"/>
    <property type="evidence" value="ECO:0007669"/>
    <property type="project" value="InterPro"/>
</dbReference>
<dbReference type="SUPFAM" id="SSF47459">
    <property type="entry name" value="HLH, helix-loop-helix DNA-binding domain"/>
    <property type="match status" value="1"/>
</dbReference>
<name>A0A077Z9G7_TRITR</name>